<gene>
    <name evidence="2" type="primary">20345753</name>
    <name evidence="1" type="ORF">GGTG_05295</name>
</gene>
<dbReference type="HOGENOM" id="CLU_2346802_0_0_1"/>
<dbReference type="EnsemblFungi" id="EJT75358">
    <property type="protein sequence ID" value="EJT75358"/>
    <property type="gene ID" value="GGTG_05295"/>
</dbReference>
<reference evidence="2" key="4">
    <citation type="journal article" date="2015" name="G3 (Bethesda)">
        <title>Genome sequences of three phytopathogenic species of the Magnaporthaceae family of fungi.</title>
        <authorList>
            <person name="Okagaki L.H."/>
            <person name="Nunes C.C."/>
            <person name="Sailsbery J."/>
            <person name="Clay B."/>
            <person name="Brown D."/>
            <person name="John T."/>
            <person name="Oh Y."/>
            <person name="Young N."/>
            <person name="Fitzgerald M."/>
            <person name="Haas B.J."/>
            <person name="Zeng Q."/>
            <person name="Young S."/>
            <person name="Adiconis X."/>
            <person name="Fan L."/>
            <person name="Levin J.Z."/>
            <person name="Mitchell T.K."/>
            <person name="Okubara P.A."/>
            <person name="Farman M.L."/>
            <person name="Kohn L.M."/>
            <person name="Birren B."/>
            <person name="Ma L.-J."/>
            <person name="Dean R.A."/>
        </authorList>
    </citation>
    <scope>NUCLEOTIDE SEQUENCE</scope>
    <source>
        <strain evidence="2">R3-111a-1</strain>
    </source>
</reference>
<proteinExistence type="predicted"/>
<dbReference type="VEuPathDB" id="FungiDB:GGTG_05295"/>
<reference evidence="2" key="5">
    <citation type="submission" date="2018-04" db="UniProtKB">
        <authorList>
            <consortium name="EnsemblFungi"/>
        </authorList>
    </citation>
    <scope>IDENTIFICATION</scope>
    <source>
        <strain evidence="2">R3-111a-1</strain>
    </source>
</reference>
<dbReference type="OrthoDB" id="5233753at2759"/>
<dbReference type="Gene3D" id="3.30.710.10">
    <property type="entry name" value="Potassium Channel Kv1.1, Chain A"/>
    <property type="match status" value="1"/>
</dbReference>
<protein>
    <recommendedName>
        <fullName evidence="4">BTB domain-containing protein</fullName>
    </recommendedName>
</protein>
<dbReference type="AlphaFoldDB" id="J3NVI0"/>
<dbReference type="InterPro" id="IPR011333">
    <property type="entry name" value="SKP1/BTB/POZ_sf"/>
</dbReference>
<evidence type="ECO:0008006" key="4">
    <source>
        <dbReference type="Google" id="ProtNLM"/>
    </source>
</evidence>
<evidence type="ECO:0000313" key="3">
    <source>
        <dbReference type="Proteomes" id="UP000006039"/>
    </source>
</evidence>
<organism evidence="1">
    <name type="scientific">Gaeumannomyces tritici (strain R3-111a-1)</name>
    <name type="common">Wheat and barley take-all root rot fungus</name>
    <name type="synonym">Gaeumannomyces graminis var. tritici</name>
    <dbReference type="NCBI Taxonomy" id="644352"/>
    <lineage>
        <taxon>Eukaryota</taxon>
        <taxon>Fungi</taxon>
        <taxon>Dikarya</taxon>
        <taxon>Ascomycota</taxon>
        <taxon>Pezizomycotina</taxon>
        <taxon>Sordariomycetes</taxon>
        <taxon>Sordariomycetidae</taxon>
        <taxon>Magnaporthales</taxon>
        <taxon>Magnaporthaceae</taxon>
        <taxon>Gaeumannomyces</taxon>
    </lineage>
</organism>
<dbReference type="EMBL" id="GL385397">
    <property type="protein sequence ID" value="EJT75358.1"/>
    <property type="molecule type" value="Genomic_DNA"/>
</dbReference>
<keyword evidence="3" id="KW-1185">Reference proteome</keyword>
<dbReference type="RefSeq" id="XP_009221358.1">
    <property type="nucleotide sequence ID" value="XM_009223094.1"/>
</dbReference>
<reference evidence="1" key="3">
    <citation type="submission" date="2010-09" db="EMBL/GenBank/DDBJ databases">
        <title>Annotation of Gaeumannomyces graminis var. tritici R3-111a-1.</title>
        <authorList>
            <consortium name="The Broad Institute Genome Sequencing Platform"/>
            <person name="Ma L.-J."/>
            <person name="Dead R."/>
            <person name="Young S.K."/>
            <person name="Zeng Q."/>
            <person name="Gargeya S."/>
            <person name="Fitzgerald M."/>
            <person name="Haas B."/>
            <person name="Abouelleil A."/>
            <person name="Alvarado L."/>
            <person name="Arachchi H.M."/>
            <person name="Berlin A."/>
            <person name="Brown A."/>
            <person name="Chapman S.B."/>
            <person name="Chen Z."/>
            <person name="Dunbar C."/>
            <person name="Freedman E."/>
            <person name="Gearin G."/>
            <person name="Gellesch M."/>
            <person name="Goldberg J."/>
            <person name="Griggs A."/>
            <person name="Gujja S."/>
            <person name="Heiman D."/>
            <person name="Howarth C."/>
            <person name="Larson L."/>
            <person name="Lui A."/>
            <person name="MacDonald P.J.P."/>
            <person name="Mehta T."/>
            <person name="Montmayeur A."/>
            <person name="Murphy C."/>
            <person name="Neiman D."/>
            <person name="Pearson M."/>
            <person name="Priest M."/>
            <person name="Roberts A."/>
            <person name="Saif S."/>
            <person name="Shea T."/>
            <person name="Shenoy N."/>
            <person name="Sisk P."/>
            <person name="Stolte C."/>
            <person name="Sykes S."/>
            <person name="Yandava C."/>
            <person name="Wortman J."/>
            <person name="Nusbaum C."/>
            <person name="Birren B."/>
        </authorList>
    </citation>
    <scope>NUCLEOTIDE SEQUENCE</scope>
    <source>
        <strain evidence="1">R3-111a-1</strain>
    </source>
</reference>
<reference evidence="3" key="1">
    <citation type="submission" date="2010-07" db="EMBL/GenBank/DDBJ databases">
        <title>The genome sequence of Gaeumannomyces graminis var. tritici strain R3-111a-1.</title>
        <authorList>
            <consortium name="The Broad Institute Genome Sequencing Platform"/>
            <person name="Ma L.-J."/>
            <person name="Dead R."/>
            <person name="Young S."/>
            <person name="Zeng Q."/>
            <person name="Koehrsen M."/>
            <person name="Alvarado L."/>
            <person name="Berlin A."/>
            <person name="Chapman S.B."/>
            <person name="Chen Z."/>
            <person name="Freedman E."/>
            <person name="Gellesch M."/>
            <person name="Goldberg J."/>
            <person name="Griggs A."/>
            <person name="Gujja S."/>
            <person name="Heilman E.R."/>
            <person name="Heiman D."/>
            <person name="Hepburn T."/>
            <person name="Howarth C."/>
            <person name="Jen D."/>
            <person name="Larson L."/>
            <person name="Mehta T."/>
            <person name="Neiman D."/>
            <person name="Pearson M."/>
            <person name="Roberts A."/>
            <person name="Saif S."/>
            <person name="Shea T."/>
            <person name="Shenoy N."/>
            <person name="Sisk P."/>
            <person name="Stolte C."/>
            <person name="Sykes S."/>
            <person name="Walk T."/>
            <person name="White J."/>
            <person name="Yandava C."/>
            <person name="Haas B."/>
            <person name="Nusbaum C."/>
            <person name="Birren B."/>
        </authorList>
    </citation>
    <scope>NUCLEOTIDE SEQUENCE [LARGE SCALE GENOMIC DNA]</scope>
    <source>
        <strain evidence="3">R3-111a-1</strain>
    </source>
</reference>
<evidence type="ECO:0000313" key="1">
    <source>
        <dbReference type="EMBL" id="EJT75358.1"/>
    </source>
</evidence>
<sequence length="97" mass="10780">MAETDSSEATPPADAGPIYKAFDDRGDLQLLVGVAPDQYKFIVCSRTLLRASSVFNTMLNGPWTEKQLVSGDWVVELPDDDPISLRRVLTLTHGRFR</sequence>
<dbReference type="Proteomes" id="UP000006039">
    <property type="component" value="Unassembled WGS sequence"/>
</dbReference>
<accession>J3NVI0</accession>
<name>J3NVI0_GAET3</name>
<reference evidence="1" key="2">
    <citation type="submission" date="2010-07" db="EMBL/GenBank/DDBJ databases">
        <authorList>
            <consortium name="The Broad Institute Genome Sequencing Platform"/>
            <consortium name="Broad Institute Genome Sequencing Center for Infectious Disease"/>
            <person name="Ma L.-J."/>
            <person name="Dead R."/>
            <person name="Young S."/>
            <person name="Zeng Q."/>
            <person name="Koehrsen M."/>
            <person name="Alvarado L."/>
            <person name="Berlin A."/>
            <person name="Chapman S.B."/>
            <person name="Chen Z."/>
            <person name="Freedman E."/>
            <person name="Gellesch M."/>
            <person name="Goldberg J."/>
            <person name="Griggs A."/>
            <person name="Gujja S."/>
            <person name="Heilman E.R."/>
            <person name="Heiman D."/>
            <person name="Hepburn T."/>
            <person name="Howarth C."/>
            <person name="Jen D."/>
            <person name="Larson L."/>
            <person name="Mehta T."/>
            <person name="Neiman D."/>
            <person name="Pearson M."/>
            <person name="Roberts A."/>
            <person name="Saif S."/>
            <person name="Shea T."/>
            <person name="Shenoy N."/>
            <person name="Sisk P."/>
            <person name="Stolte C."/>
            <person name="Sykes S."/>
            <person name="Walk T."/>
            <person name="White J."/>
            <person name="Yandava C."/>
            <person name="Haas B."/>
            <person name="Nusbaum C."/>
            <person name="Birren B."/>
        </authorList>
    </citation>
    <scope>NUCLEOTIDE SEQUENCE</scope>
    <source>
        <strain evidence="1">R3-111a-1</strain>
    </source>
</reference>
<dbReference type="STRING" id="644352.J3NVI0"/>
<evidence type="ECO:0000313" key="2">
    <source>
        <dbReference type="EnsemblFungi" id="EJT75358"/>
    </source>
</evidence>
<dbReference type="GeneID" id="20345753"/>